<dbReference type="EMBL" id="PCYM01000002">
    <property type="protein sequence ID" value="PIR47738.1"/>
    <property type="molecule type" value="Genomic_DNA"/>
</dbReference>
<dbReference type="Pfam" id="PF01978">
    <property type="entry name" value="TrmB"/>
    <property type="match status" value="1"/>
</dbReference>
<accession>A0A2H0RMK8</accession>
<name>A0A2H0RMK8_9BACT</name>
<dbReference type="PANTHER" id="PTHR34293">
    <property type="entry name" value="HTH-TYPE TRANSCRIPTIONAL REGULATOR TRMBL2"/>
    <property type="match status" value="1"/>
</dbReference>
<dbReference type="Proteomes" id="UP000230084">
    <property type="component" value="Unassembled WGS sequence"/>
</dbReference>
<dbReference type="InterPro" id="IPR002831">
    <property type="entry name" value="Tscrpt_reg_TrmB_N"/>
</dbReference>
<dbReference type="AlphaFoldDB" id="A0A2H0RMK8"/>
<dbReference type="PANTHER" id="PTHR34293:SF1">
    <property type="entry name" value="HTH-TYPE TRANSCRIPTIONAL REGULATOR TRMBL2"/>
    <property type="match status" value="1"/>
</dbReference>
<evidence type="ECO:0000313" key="3">
    <source>
        <dbReference type="Proteomes" id="UP000230084"/>
    </source>
</evidence>
<feature type="domain" description="Transcription regulator TrmB N-terminal" evidence="1">
    <location>
        <begin position="12"/>
        <end position="72"/>
    </location>
</feature>
<dbReference type="InterPro" id="IPR051797">
    <property type="entry name" value="TrmB-like"/>
</dbReference>
<proteinExistence type="predicted"/>
<protein>
    <recommendedName>
        <fullName evidence="1">Transcription regulator TrmB N-terminal domain-containing protein</fullName>
    </recommendedName>
</protein>
<dbReference type="SUPFAM" id="SSF46785">
    <property type="entry name" value="Winged helix' DNA-binding domain"/>
    <property type="match status" value="1"/>
</dbReference>
<organism evidence="2 3">
    <name type="scientific">Candidatus Uhrbacteria bacterium CG10_big_fil_rev_8_21_14_0_10_50_16</name>
    <dbReference type="NCBI Taxonomy" id="1975039"/>
    <lineage>
        <taxon>Bacteria</taxon>
        <taxon>Candidatus Uhriibacteriota</taxon>
    </lineage>
</organism>
<sequence>MLNKWINTFIQLGLSEVESKIYFAGLELGPTSAQELARKASVSRTATYDAINALKGKGLLSTFQKGAKTVFTIEQPEDALRYFRKQSRQMRDKIELMEEAVPEMKSLSPGEKPFIRFYEGPEALRNLFADVQAVNPPSIYEFVNIQDVYHSVHDGTPEVKKIFAEAHNVSDPSRQDIRLLHTGNVRENYQHRKGVAFRQLNNSFGEFHGDIWIYGDRVVFTSFKGSIMAIIIQSEMFSQTARVMFEAAWSISK</sequence>
<comment type="caution">
    <text evidence="2">The sequence shown here is derived from an EMBL/GenBank/DDBJ whole genome shotgun (WGS) entry which is preliminary data.</text>
</comment>
<evidence type="ECO:0000313" key="2">
    <source>
        <dbReference type="EMBL" id="PIR47738.1"/>
    </source>
</evidence>
<gene>
    <name evidence="2" type="ORF">COV06_01965</name>
</gene>
<dbReference type="InterPro" id="IPR036390">
    <property type="entry name" value="WH_DNA-bd_sf"/>
</dbReference>
<reference evidence="2 3" key="1">
    <citation type="submission" date="2017-09" db="EMBL/GenBank/DDBJ databases">
        <title>Depth-based differentiation of microbial function through sediment-hosted aquifers and enrichment of novel symbionts in the deep terrestrial subsurface.</title>
        <authorList>
            <person name="Probst A.J."/>
            <person name="Ladd B."/>
            <person name="Jarett J.K."/>
            <person name="Geller-Mcgrath D.E."/>
            <person name="Sieber C.M."/>
            <person name="Emerson J.B."/>
            <person name="Anantharaman K."/>
            <person name="Thomas B.C."/>
            <person name="Malmstrom R."/>
            <person name="Stieglmeier M."/>
            <person name="Klingl A."/>
            <person name="Woyke T."/>
            <person name="Ryan C.M."/>
            <person name="Banfield J.F."/>
        </authorList>
    </citation>
    <scope>NUCLEOTIDE SEQUENCE [LARGE SCALE GENOMIC DNA]</scope>
    <source>
        <strain evidence="2">CG10_big_fil_rev_8_21_14_0_10_50_16</strain>
    </source>
</reference>
<dbReference type="InterPro" id="IPR036388">
    <property type="entry name" value="WH-like_DNA-bd_sf"/>
</dbReference>
<evidence type="ECO:0000259" key="1">
    <source>
        <dbReference type="Pfam" id="PF01978"/>
    </source>
</evidence>
<dbReference type="Gene3D" id="1.10.10.10">
    <property type="entry name" value="Winged helix-like DNA-binding domain superfamily/Winged helix DNA-binding domain"/>
    <property type="match status" value="1"/>
</dbReference>